<comment type="caution">
    <text evidence="2">The sequence shown here is derived from an EMBL/GenBank/DDBJ whole genome shotgun (WGS) entry which is preliminary data.</text>
</comment>
<dbReference type="InterPro" id="IPR001736">
    <property type="entry name" value="PLipase_D/transphosphatidylase"/>
</dbReference>
<dbReference type="SUPFAM" id="SSF56024">
    <property type="entry name" value="Phospholipase D/nuclease"/>
    <property type="match status" value="1"/>
</dbReference>
<dbReference type="RefSeq" id="WP_095722286.1">
    <property type="nucleotide sequence ID" value="NZ_NTFS01000142.1"/>
</dbReference>
<proteinExistence type="predicted"/>
<dbReference type="Pfam" id="PF13091">
    <property type="entry name" value="PLDc_2"/>
    <property type="match status" value="1"/>
</dbReference>
<keyword evidence="3" id="KW-1185">Reference proteome</keyword>
<feature type="domain" description="PLD phosphodiesterase" evidence="1">
    <location>
        <begin position="205"/>
        <end position="232"/>
    </location>
</feature>
<dbReference type="GO" id="GO:0030572">
    <property type="term" value="F:phosphatidyltransferase activity"/>
    <property type="evidence" value="ECO:0007669"/>
    <property type="project" value="UniProtKB-ARBA"/>
</dbReference>
<dbReference type="PANTHER" id="PTHR21248:SF22">
    <property type="entry name" value="PHOSPHOLIPASE D"/>
    <property type="match status" value="1"/>
</dbReference>
<protein>
    <recommendedName>
        <fullName evidence="1">PLD phosphodiesterase domain-containing protein</fullName>
    </recommendedName>
</protein>
<organism evidence="2 3">
    <name type="scientific">Brunnivagina elsteri CCALA 953</name>
    <dbReference type="NCBI Taxonomy" id="987040"/>
    <lineage>
        <taxon>Bacteria</taxon>
        <taxon>Bacillati</taxon>
        <taxon>Cyanobacteriota</taxon>
        <taxon>Cyanophyceae</taxon>
        <taxon>Nostocales</taxon>
        <taxon>Calotrichaceae</taxon>
        <taxon>Brunnivagina</taxon>
    </lineage>
</organism>
<dbReference type="PANTHER" id="PTHR21248">
    <property type="entry name" value="CARDIOLIPIN SYNTHASE"/>
    <property type="match status" value="1"/>
</dbReference>
<dbReference type="PROSITE" id="PS50035">
    <property type="entry name" value="PLD"/>
    <property type="match status" value="1"/>
</dbReference>
<dbReference type="InterPro" id="IPR025202">
    <property type="entry name" value="PLD-like_dom"/>
</dbReference>
<dbReference type="CDD" id="cd09132">
    <property type="entry name" value="PLDc_unchar4"/>
    <property type="match status" value="1"/>
</dbReference>
<dbReference type="OrthoDB" id="9762009at2"/>
<dbReference type="NCBIfam" id="NF038319">
    <property type="entry name" value="DISARM_DrmC_I"/>
    <property type="match status" value="1"/>
</dbReference>
<dbReference type="GO" id="GO:0032049">
    <property type="term" value="P:cardiolipin biosynthetic process"/>
    <property type="evidence" value="ECO:0007669"/>
    <property type="project" value="UniProtKB-ARBA"/>
</dbReference>
<reference evidence="2 3" key="1">
    <citation type="submission" date="2017-08" db="EMBL/GenBank/DDBJ databases">
        <title>Draft genome sequence of filamentous cyanobacterium Calothrix elsteri CCALA 953.</title>
        <authorList>
            <person name="Gagunashvili A.N."/>
            <person name="Elster J."/>
            <person name="Andresson O.S."/>
        </authorList>
    </citation>
    <scope>NUCLEOTIDE SEQUENCE [LARGE SCALE GENOMIC DNA]</scope>
    <source>
        <strain evidence="2 3">CCALA 953</strain>
    </source>
</reference>
<dbReference type="EMBL" id="NTFS01000142">
    <property type="protein sequence ID" value="PAX53426.1"/>
    <property type="molecule type" value="Genomic_DNA"/>
</dbReference>
<dbReference type="Gene3D" id="3.30.870.10">
    <property type="entry name" value="Endonuclease Chain A"/>
    <property type="match status" value="1"/>
</dbReference>
<gene>
    <name evidence="2" type="ORF">CK510_14020</name>
</gene>
<sequence length="269" mass="29889">MTFLPPLLLSQIRTCAQQLPPPVLEVVINLLVSSPAKYCDLTVKASILKQLHNPSFRRLVAELLEIWCREAIYLESHAIASALSTAAYCAIAAKDELSVELVWTGPTSEGMLLRRTEQVLLQLIREAQREIILVSFAVYKIPEIAKALSAAIKQGITLRIIAETPESSEGKIPFGVTTALGAEIIQQAQIFIWQRSKRPTDAEGRYGSLHAKCAIADRKHLFISSANLTEYALTLNMEMGLLVHGEDLAYQAAEHIDRLIQQEFLVPLY</sequence>
<evidence type="ECO:0000313" key="3">
    <source>
        <dbReference type="Proteomes" id="UP000218238"/>
    </source>
</evidence>
<name>A0A2A2TIB2_9CYAN</name>
<evidence type="ECO:0000259" key="1">
    <source>
        <dbReference type="PROSITE" id="PS50035"/>
    </source>
</evidence>
<dbReference type="InterPro" id="IPR047955">
    <property type="entry name" value="DrmC-like"/>
</dbReference>
<accession>A0A2A2TIB2</accession>
<dbReference type="AlphaFoldDB" id="A0A2A2TIB2"/>
<evidence type="ECO:0000313" key="2">
    <source>
        <dbReference type="EMBL" id="PAX53426.1"/>
    </source>
</evidence>
<dbReference type="Proteomes" id="UP000218238">
    <property type="component" value="Unassembled WGS sequence"/>
</dbReference>